<reference evidence="3" key="2">
    <citation type="submission" date="2023-05" db="EMBL/GenBank/DDBJ databases">
        <authorList>
            <consortium name="Lawrence Berkeley National Laboratory"/>
            <person name="Steindorff A."/>
            <person name="Hensen N."/>
            <person name="Bonometti L."/>
            <person name="Westerberg I."/>
            <person name="Brannstrom I.O."/>
            <person name="Guillou S."/>
            <person name="Cros-Aarteil S."/>
            <person name="Calhoun S."/>
            <person name="Haridas S."/>
            <person name="Kuo A."/>
            <person name="Mondo S."/>
            <person name="Pangilinan J."/>
            <person name="Riley R."/>
            <person name="Labutti K."/>
            <person name="Andreopoulos B."/>
            <person name="Lipzen A."/>
            <person name="Chen C."/>
            <person name="Yanf M."/>
            <person name="Daum C."/>
            <person name="Ng V."/>
            <person name="Clum A."/>
            <person name="Ohm R."/>
            <person name="Martin F."/>
            <person name="Silar P."/>
            <person name="Natvig D."/>
            <person name="Lalanne C."/>
            <person name="Gautier V."/>
            <person name="Ament-Velasquez S.L."/>
            <person name="Kruys A."/>
            <person name="Hutchinson M.I."/>
            <person name="Powell A.J."/>
            <person name="Barry K."/>
            <person name="Miller A.N."/>
            <person name="Grigoriev I.V."/>
            <person name="Debuchy R."/>
            <person name="Gladieux P."/>
            <person name="Thoren M.H."/>
            <person name="Johannesson H."/>
        </authorList>
    </citation>
    <scope>NUCLEOTIDE SEQUENCE</scope>
    <source>
        <strain evidence="3">CBS 508.74</strain>
    </source>
</reference>
<evidence type="ECO:0000259" key="2">
    <source>
        <dbReference type="PROSITE" id="PS50172"/>
    </source>
</evidence>
<dbReference type="PROSITE" id="PS50172">
    <property type="entry name" value="BRCT"/>
    <property type="match status" value="1"/>
</dbReference>
<feature type="non-terminal residue" evidence="3">
    <location>
        <position position="289"/>
    </location>
</feature>
<dbReference type="EMBL" id="MU853356">
    <property type="protein sequence ID" value="KAK4109392.1"/>
    <property type="molecule type" value="Genomic_DNA"/>
</dbReference>
<protein>
    <recommendedName>
        <fullName evidence="2">BRCT domain-containing protein</fullName>
    </recommendedName>
</protein>
<dbReference type="GO" id="GO:0042276">
    <property type="term" value="P:error-prone translesion synthesis"/>
    <property type="evidence" value="ECO:0007669"/>
    <property type="project" value="TreeGrafter"/>
</dbReference>
<reference evidence="3" key="1">
    <citation type="journal article" date="2023" name="Mol. Phylogenet. Evol.">
        <title>Genome-scale phylogeny and comparative genomics of the fungal order Sordariales.</title>
        <authorList>
            <person name="Hensen N."/>
            <person name="Bonometti L."/>
            <person name="Westerberg I."/>
            <person name="Brannstrom I.O."/>
            <person name="Guillou S."/>
            <person name="Cros-Aarteil S."/>
            <person name="Calhoun S."/>
            <person name="Haridas S."/>
            <person name="Kuo A."/>
            <person name="Mondo S."/>
            <person name="Pangilinan J."/>
            <person name="Riley R."/>
            <person name="LaButti K."/>
            <person name="Andreopoulos B."/>
            <person name="Lipzen A."/>
            <person name="Chen C."/>
            <person name="Yan M."/>
            <person name="Daum C."/>
            <person name="Ng V."/>
            <person name="Clum A."/>
            <person name="Steindorff A."/>
            <person name="Ohm R.A."/>
            <person name="Martin F."/>
            <person name="Silar P."/>
            <person name="Natvig D.O."/>
            <person name="Lalanne C."/>
            <person name="Gautier V."/>
            <person name="Ament-Velasquez S.L."/>
            <person name="Kruys A."/>
            <person name="Hutchinson M.I."/>
            <person name="Powell A.J."/>
            <person name="Barry K."/>
            <person name="Miller A.N."/>
            <person name="Grigoriev I.V."/>
            <person name="Debuchy R."/>
            <person name="Gladieux P."/>
            <person name="Hiltunen Thoren M."/>
            <person name="Johannesson H."/>
        </authorList>
    </citation>
    <scope>NUCLEOTIDE SEQUENCE</scope>
    <source>
        <strain evidence="3">CBS 508.74</strain>
    </source>
</reference>
<dbReference type="AlphaFoldDB" id="A0AAN6TA21"/>
<sequence>MPPNPRKDLPPPAEPQFGRNFDPWNSVSAGHQRAETRGPQGWRESRNLKMNGQFRAGNAGGQRIPDTVGAGSDDFDERLGMLVPKELRARAAKSVADMLRNPGSMRRTTKNAPLSSSTLGGSGNDVAGEGNGEDGGDAGNSELADRGYEVGDDGRTSQRQVQQQQQQQSRIFDGLVVYVNGSTHPLVSDHKLKHLLSEHGARMSLHLGRRQVTHVILGKPSGPNGGAGGGLAGGKLQKEIRRVGGCGIKSVGVEWVLESVKAGKRLPEARFAQLKIAAQRQQSVLGAFS</sequence>
<proteinExistence type="predicted"/>
<dbReference type="GO" id="GO:0005634">
    <property type="term" value="C:nucleus"/>
    <property type="evidence" value="ECO:0007669"/>
    <property type="project" value="TreeGrafter"/>
</dbReference>
<dbReference type="PANTHER" id="PTHR45990:SF1">
    <property type="entry name" value="DNA REPAIR PROTEIN REV1"/>
    <property type="match status" value="1"/>
</dbReference>
<organism evidence="3 4">
    <name type="scientific">Canariomyces notabilis</name>
    <dbReference type="NCBI Taxonomy" id="2074819"/>
    <lineage>
        <taxon>Eukaryota</taxon>
        <taxon>Fungi</taxon>
        <taxon>Dikarya</taxon>
        <taxon>Ascomycota</taxon>
        <taxon>Pezizomycotina</taxon>
        <taxon>Sordariomycetes</taxon>
        <taxon>Sordariomycetidae</taxon>
        <taxon>Sordariales</taxon>
        <taxon>Chaetomiaceae</taxon>
        <taxon>Canariomyces</taxon>
    </lineage>
</organism>
<evidence type="ECO:0000256" key="1">
    <source>
        <dbReference type="SAM" id="MobiDB-lite"/>
    </source>
</evidence>
<comment type="caution">
    <text evidence="3">The sequence shown here is derived from an EMBL/GenBank/DDBJ whole genome shotgun (WGS) entry which is preliminary data.</text>
</comment>
<feature type="compositionally biased region" description="Polar residues" evidence="1">
    <location>
        <begin position="110"/>
        <end position="119"/>
    </location>
</feature>
<dbReference type="Proteomes" id="UP001302812">
    <property type="component" value="Unassembled WGS sequence"/>
</dbReference>
<dbReference type="InterPro" id="IPR036420">
    <property type="entry name" value="BRCT_dom_sf"/>
</dbReference>
<evidence type="ECO:0000313" key="3">
    <source>
        <dbReference type="EMBL" id="KAK4109392.1"/>
    </source>
</evidence>
<dbReference type="GeneID" id="89934737"/>
<dbReference type="GO" id="GO:0070987">
    <property type="term" value="P:error-free translesion synthesis"/>
    <property type="evidence" value="ECO:0007669"/>
    <property type="project" value="TreeGrafter"/>
</dbReference>
<feature type="region of interest" description="Disordered" evidence="1">
    <location>
        <begin position="98"/>
        <end position="166"/>
    </location>
</feature>
<keyword evidence="4" id="KW-1185">Reference proteome</keyword>
<feature type="region of interest" description="Disordered" evidence="1">
    <location>
        <begin position="1"/>
        <end position="74"/>
    </location>
</feature>
<dbReference type="GO" id="GO:0003887">
    <property type="term" value="F:DNA-directed DNA polymerase activity"/>
    <property type="evidence" value="ECO:0007669"/>
    <property type="project" value="TreeGrafter"/>
</dbReference>
<dbReference type="RefSeq" id="XP_064666962.1">
    <property type="nucleotide sequence ID" value="XM_064810612.1"/>
</dbReference>
<dbReference type="PANTHER" id="PTHR45990">
    <property type="entry name" value="DNA REPAIR PROTEIN REV1"/>
    <property type="match status" value="1"/>
</dbReference>
<dbReference type="Gene3D" id="3.40.50.10190">
    <property type="entry name" value="BRCT domain"/>
    <property type="match status" value="1"/>
</dbReference>
<dbReference type="InterPro" id="IPR001357">
    <property type="entry name" value="BRCT_dom"/>
</dbReference>
<feature type="domain" description="BRCT" evidence="2">
    <location>
        <begin position="167"/>
        <end position="273"/>
    </location>
</feature>
<accession>A0AAN6TA21</accession>
<gene>
    <name evidence="3" type="ORF">N656DRAFT_685269</name>
</gene>
<evidence type="ECO:0000313" key="4">
    <source>
        <dbReference type="Proteomes" id="UP001302812"/>
    </source>
</evidence>
<dbReference type="SUPFAM" id="SSF52113">
    <property type="entry name" value="BRCT domain"/>
    <property type="match status" value="1"/>
</dbReference>
<dbReference type="GO" id="GO:0017125">
    <property type="term" value="F:deoxycytidyl transferase activity"/>
    <property type="evidence" value="ECO:0007669"/>
    <property type="project" value="TreeGrafter"/>
</dbReference>
<feature type="compositionally biased region" description="Basic and acidic residues" evidence="1">
    <location>
        <begin position="143"/>
        <end position="156"/>
    </location>
</feature>
<name>A0AAN6TA21_9PEZI</name>